<feature type="domain" description="NarG-like" evidence="19">
    <location>
        <begin position="3"/>
        <end position="223"/>
    </location>
</feature>
<evidence type="ECO:0000256" key="17">
    <source>
        <dbReference type="SAM" id="MobiDB-lite"/>
    </source>
</evidence>
<evidence type="ECO:0000256" key="7">
    <source>
        <dbReference type="ARBA" id="ARBA00022723"/>
    </source>
</evidence>
<evidence type="ECO:0000256" key="16">
    <source>
        <dbReference type="PIRSR" id="PIRSR603816-1"/>
    </source>
</evidence>
<reference evidence="20 21" key="1">
    <citation type="submission" date="2019-03" db="EMBL/GenBank/DDBJ databases">
        <title>Genomic Encyclopedia of Type Strains, Phase IV (KMG-IV): sequencing the most valuable type-strain genomes for metagenomic binning, comparative biology and taxonomic classification.</title>
        <authorList>
            <person name="Goeker M."/>
        </authorList>
    </citation>
    <scope>NUCLEOTIDE SEQUENCE [LARGE SCALE GENOMIC DNA]</scope>
    <source>
        <strain evidence="20 21">DSM 4868</strain>
    </source>
</reference>
<dbReference type="OrthoDB" id="9788113at2"/>
<feature type="transmembrane region" description="Helical" evidence="18">
    <location>
        <begin position="127"/>
        <end position="149"/>
    </location>
</feature>
<proteinExistence type="predicted"/>
<dbReference type="NCBIfam" id="TIGR00351">
    <property type="entry name" value="narI"/>
    <property type="match status" value="1"/>
</dbReference>
<feature type="region of interest" description="Disordered" evidence="17">
    <location>
        <begin position="231"/>
        <end position="256"/>
    </location>
</feature>
<dbReference type="GO" id="GO:0020037">
    <property type="term" value="F:heme binding"/>
    <property type="evidence" value="ECO:0007669"/>
    <property type="project" value="TreeGrafter"/>
</dbReference>
<keyword evidence="8" id="KW-0249">Electron transport</keyword>
<evidence type="ECO:0000256" key="1">
    <source>
        <dbReference type="ARBA" id="ARBA00004651"/>
    </source>
</evidence>
<feature type="binding site" description="axial binding residue" evidence="16">
    <location>
        <position position="63"/>
    </location>
    <ligand>
        <name>heme b</name>
        <dbReference type="ChEBI" id="CHEBI:60344"/>
        <label>1</label>
    </ligand>
    <ligandPart>
        <name>Fe</name>
        <dbReference type="ChEBI" id="CHEBI:18248"/>
    </ligandPart>
</feature>
<dbReference type="EMBL" id="SLWW01000006">
    <property type="protein sequence ID" value="TCO71572.1"/>
    <property type="molecule type" value="Genomic_DNA"/>
</dbReference>
<keyword evidence="5 16" id="KW-0349">Heme</keyword>
<feature type="binding site" description="axial binding residue" evidence="16">
    <location>
        <position position="185"/>
    </location>
    <ligand>
        <name>heme b</name>
        <dbReference type="ChEBI" id="CHEBI:60344"/>
        <label>1</label>
    </ligand>
    <ligandPart>
        <name>Fe</name>
        <dbReference type="ChEBI" id="CHEBI:18248"/>
    </ligandPart>
</feature>
<dbReference type="GO" id="GO:0009325">
    <property type="term" value="C:nitrate reductase complex"/>
    <property type="evidence" value="ECO:0007669"/>
    <property type="project" value="InterPro"/>
</dbReference>
<evidence type="ECO:0000256" key="8">
    <source>
        <dbReference type="ARBA" id="ARBA00022982"/>
    </source>
</evidence>
<evidence type="ECO:0000313" key="20">
    <source>
        <dbReference type="EMBL" id="TCO71572.1"/>
    </source>
</evidence>
<dbReference type="Proteomes" id="UP000295142">
    <property type="component" value="Unassembled WGS sequence"/>
</dbReference>
<comment type="catalytic activity">
    <reaction evidence="14">
        <text>nitrate + a quinol = a quinone + nitrite + H2O</text>
        <dbReference type="Rhea" id="RHEA:56144"/>
        <dbReference type="ChEBI" id="CHEBI:15377"/>
        <dbReference type="ChEBI" id="CHEBI:16301"/>
        <dbReference type="ChEBI" id="CHEBI:17632"/>
        <dbReference type="ChEBI" id="CHEBI:24646"/>
        <dbReference type="ChEBI" id="CHEBI:132124"/>
        <dbReference type="EC" id="1.7.5.1"/>
    </reaction>
</comment>
<dbReference type="GO" id="GO:0019645">
    <property type="term" value="P:anaerobic electron transport chain"/>
    <property type="evidence" value="ECO:0007669"/>
    <property type="project" value="TreeGrafter"/>
</dbReference>
<evidence type="ECO:0000256" key="4">
    <source>
        <dbReference type="ARBA" id="ARBA00022475"/>
    </source>
</evidence>
<evidence type="ECO:0000256" key="3">
    <source>
        <dbReference type="ARBA" id="ARBA00022448"/>
    </source>
</evidence>
<dbReference type="GO" id="GO:0009055">
    <property type="term" value="F:electron transfer activity"/>
    <property type="evidence" value="ECO:0007669"/>
    <property type="project" value="TreeGrafter"/>
</dbReference>
<dbReference type="InterPro" id="IPR003816">
    <property type="entry name" value="Nitrate_red_gam"/>
</dbReference>
<dbReference type="AlphaFoldDB" id="A0A4R2KGN6"/>
<dbReference type="GO" id="GO:0005886">
    <property type="term" value="C:plasma membrane"/>
    <property type="evidence" value="ECO:0007669"/>
    <property type="project" value="UniProtKB-SubCell"/>
</dbReference>
<evidence type="ECO:0000256" key="11">
    <source>
        <dbReference type="ARBA" id="ARBA00023004"/>
    </source>
</evidence>
<dbReference type="Gene3D" id="1.20.950.20">
    <property type="entry name" value="Transmembrane di-heme cytochromes, Chain C"/>
    <property type="match status" value="1"/>
</dbReference>
<dbReference type="InterPro" id="IPR036197">
    <property type="entry name" value="NarG-like_sf"/>
</dbReference>
<evidence type="ECO:0000256" key="18">
    <source>
        <dbReference type="SAM" id="Phobius"/>
    </source>
</evidence>
<dbReference type="GO" id="GO:0042128">
    <property type="term" value="P:nitrate assimilation"/>
    <property type="evidence" value="ECO:0007669"/>
    <property type="project" value="UniProtKB-KW"/>
</dbReference>
<dbReference type="RefSeq" id="WP_132543838.1">
    <property type="nucleotide sequence ID" value="NZ_SLWW01000006.1"/>
</dbReference>
<dbReference type="InterPro" id="IPR023234">
    <property type="entry name" value="NarG-like_domain"/>
</dbReference>
<keyword evidence="21" id="KW-1185">Reference proteome</keyword>
<keyword evidence="7" id="KW-0479">Metal-binding</keyword>
<organism evidence="20 21">
    <name type="scientific">Rhodovulum euryhalinum</name>
    <dbReference type="NCBI Taxonomy" id="35805"/>
    <lineage>
        <taxon>Bacteria</taxon>
        <taxon>Pseudomonadati</taxon>
        <taxon>Pseudomonadota</taxon>
        <taxon>Alphaproteobacteria</taxon>
        <taxon>Rhodobacterales</taxon>
        <taxon>Paracoccaceae</taxon>
        <taxon>Rhodovulum</taxon>
    </lineage>
</organism>
<evidence type="ECO:0000256" key="12">
    <source>
        <dbReference type="ARBA" id="ARBA00023063"/>
    </source>
</evidence>
<keyword evidence="11 16" id="KW-0408">Iron</keyword>
<dbReference type="InterPro" id="IPR051936">
    <property type="entry name" value="Heme-iron_electron_transfer"/>
</dbReference>
<comment type="subunit">
    <text evidence="15">Dimer of heterotrimers each composed of an alpha, a beta and a gamma chain. Alpha and beta are catalytic chains; gamma chains are involved in binding the enzyme complex to the cytoplasmic membrane.</text>
</comment>
<evidence type="ECO:0000256" key="10">
    <source>
        <dbReference type="ARBA" id="ARBA00023002"/>
    </source>
</evidence>
<dbReference type="GO" id="GO:0046872">
    <property type="term" value="F:metal ion binding"/>
    <property type="evidence" value="ECO:0007669"/>
    <property type="project" value="UniProtKB-KW"/>
</dbReference>
<keyword evidence="3" id="KW-0813">Transport</keyword>
<evidence type="ECO:0000256" key="5">
    <source>
        <dbReference type="ARBA" id="ARBA00022617"/>
    </source>
</evidence>
<dbReference type="FunFam" id="1.20.950.20:FF:000001">
    <property type="entry name" value="Respiratory nitrate reductase subunit gamma"/>
    <property type="match status" value="1"/>
</dbReference>
<protein>
    <recommendedName>
        <fullName evidence="2">nitrate reductase (quinone)</fullName>
        <ecNumber evidence="2">1.7.5.1</ecNumber>
    </recommendedName>
</protein>
<dbReference type="SUPFAM" id="SSF103501">
    <property type="entry name" value="Respiratory nitrate reductase 1 gamma chain"/>
    <property type="match status" value="1"/>
</dbReference>
<evidence type="ECO:0000256" key="13">
    <source>
        <dbReference type="ARBA" id="ARBA00023136"/>
    </source>
</evidence>
<feature type="transmembrane region" description="Helical" evidence="18">
    <location>
        <begin position="45"/>
        <end position="74"/>
    </location>
</feature>
<feature type="binding site" description="axial binding residue" evidence="16">
    <location>
        <position position="53"/>
    </location>
    <ligand>
        <name>heme b</name>
        <dbReference type="ChEBI" id="CHEBI:60344"/>
        <label>1</label>
    </ligand>
    <ligandPart>
        <name>Fe</name>
        <dbReference type="ChEBI" id="CHEBI:18248"/>
    </ligandPart>
</feature>
<dbReference type="EC" id="1.7.5.1" evidence="2"/>
<accession>A0A4R2KGN6</accession>
<dbReference type="PANTHER" id="PTHR30598">
    <property type="entry name" value="NITRATE REDUCTASE PRIVATE CHAPERONE, REDOX ENZYME MATURATION PROTEIN REMP FAMILY"/>
    <property type="match status" value="1"/>
</dbReference>
<evidence type="ECO:0000313" key="21">
    <source>
        <dbReference type="Proteomes" id="UP000295142"/>
    </source>
</evidence>
<evidence type="ECO:0000256" key="15">
    <source>
        <dbReference type="ARBA" id="ARBA00063882"/>
    </source>
</evidence>
<keyword evidence="6 18" id="KW-0812">Transmembrane</keyword>
<gene>
    <name evidence="20" type="ORF">EV655_10664</name>
</gene>
<evidence type="ECO:0000256" key="14">
    <source>
        <dbReference type="ARBA" id="ARBA00048294"/>
    </source>
</evidence>
<keyword evidence="10" id="KW-0560">Oxidoreductase</keyword>
<dbReference type="Pfam" id="PF02665">
    <property type="entry name" value="Nitrate_red_gam"/>
    <property type="match status" value="1"/>
</dbReference>
<feature type="transmembrane region" description="Helical" evidence="18">
    <location>
        <begin position="6"/>
        <end position="25"/>
    </location>
</feature>
<keyword evidence="9 18" id="KW-1133">Transmembrane helix</keyword>
<evidence type="ECO:0000256" key="2">
    <source>
        <dbReference type="ARBA" id="ARBA00012500"/>
    </source>
</evidence>
<comment type="caution">
    <text evidence="20">The sequence shown here is derived from an EMBL/GenBank/DDBJ whole genome shotgun (WGS) entry which is preliminary data.</text>
</comment>
<dbReference type="PANTHER" id="PTHR30598:SF3">
    <property type="entry name" value="RESPIRATORY NITRATE REDUCTASE 1 GAMMA CHAIN"/>
    <property type="match status" value="1"/>
</dbReference>
<keyword evidence="13 18" id="KW-0472">Membrane</keyword>
<feature type="transmembrane region" description="Helical" evidence="18">
    <location>
        <begin position="86"/>
        <end position="107"/>
    </location>
</feature>
<feature type="binding site" description="axial binding residue" evidence="16">
    <location>
        <position position="203"/>
    </location>
    <ligand>
        <name>heme b</name>
        <dbReference type="ChEBI" id="CHEBI:60344"/>
        <label>1</label>
    </ligand>
    <ligandPart>
        <name>Fe</name>
        <dbReference type="ChEBI" id="CHEBI:18248"/>
    </ligandPart>
</feature>
<dbReference type="GO" id="GO:0160182">
    <property type="term" value="F:nitrate reductase (quinone) activity"/>
    <property type="evidence" value="ECO:0007669"/>
    <property type="project" value="UniProtKB-EC"/>
</dbReference>
<evidence type="ECO:0000259" key="19">
    <source>
        <dbReference type="Pfam" id="PF02665"/>
    </source>
</evidence>
<comment type="subcellular location">
    <subcellularLocation>
        <location evidence="1">Cell membrane</location>
        <topology evidence="1">Multi-pass membrane protein</topology>
    </subcellularLocation>
</comment>
<keyword evidence="4" id="KW-1003">Cell membrane</keyword>
<evidence type="ECO:0000256" key="6">
    <source>
        <dbReference type="ARBA" id="ARBA00022692"/>
    </source>
</evidence>
<name>A0A4R2KGN6_9RHOB</name>
<sequence>MHNFLFGIYPYIALAVLVLGSIARYERDPFTWKSSSSQLLRRRQLILGSVLFHVGVIVIFFGHLIGLLTPIWVFDAVGISHGAKQTLAVVAGGIAGVMALAGGILLFHRRWTDPRIRTTSSFADIGILGLLIAQLVLGLLTIFVSLQHLDGHEMTKFMSWAQGIWTFDSAAASYIADVNILFKLHLFLGLTIFLLFPFTRLVHMLSVPLRYLYRPGYQIVRSRRRVALPERTGAVPHRAPERRGAPVAGTQPRPAE</sequence>
<keyword evidence="12" id="KW-0534">Nitrate assimilation</keyword>
<evidence type="ECO:0000256" key="9">
    <source>
        <dbReference type="ARBA" id="ARBA00022989"/>
    </source>
</evidence>